<feature type="region of interest" description="Disordered" evidence="1">
    <location>
        <begin position="27"/>
        <end position="57"/>
    </location>
</feature>
<feature type="compositionally biased region" description="Basic and acidic residues" evidence="1">
    <location>
        <begin position="44"/>
        <end position="57"/>
    </location>
</feature>
<name>A0A0F9B7B8_9ZZZZ</name>
<dbReference type="EMBL" id="LAZR01050780">
    <property type="protein sequence ID" value="KKK86579.1"/>
    <property type="molecule type" value="Genomic_DNA"/>
</dbReference>
<evidence type="ECO:0000313" key="2">
    <source>
        <dbReference type="EMBL" id="KKK86579.1"/>
    </source>
</evidence>
<protein>
    <submittedName>
        <fullName evidence="2">Uncharacterized protein</fullName>
    </submittedName>
</protein>
<evidence type="ECO:0000256" key="1">
    <source>
        <dbReference type="SAM" id="MobiDB-lite"/>
    </source>
</evidence>
<proteinExistence type="predicted"/>
<dbReference type="AlphaFoldDB" id="A0A0F9B7B8"/>
<reference evidence="2" key="1">
    <citation type="journal article" date="2015" name="Nature">
        <title>Complex archaea that bridge the gap between prokaryotes and eukaryotes.</title>
        <authorList>
            <person name="Spang A."/>
            <person name="Saw J.H."/>
            <person name="Jorgensen S.L."/>
            <person name="Zaremba-Niedzwiedzka K."/>
            <person name="Martijn J."/>
            <person name="Lind A.E."/>
            <person name="van Eijk R."/>
            <person name="Schleper C."/>
            <person name="Guy L."/>
            <person name="Ettema T.J."/>
        </authorList>
    </citation>
    <scope>NUCLEOTIDE SEQUENCE</scope>
</reference>
<gene>
    <name evidence="2" type="ORF">LCGC14_2761820</name>
</gene>
<feature type="compositionally biased region" description="Polar residues" evidence="1">
    <location>
        <begin position="27"/>
        <end position="39"/>
    </location>
</feature>
<organism evidence="2">
    <name type="scientific">marine sediment metagenome</name>
    <dbReference type="NCBI Taxonomy" id="412755"/>
    <lineage>
        <taxon>unclassified sequences</taxon>
        <taxon>metagenomes</taxon>
        <taxon>ecological metagenomes</taxon>
    </lineage>
</organism>
<comment type="caution">
    <text evidence="2">The sequence shown here is derived from an EMBL/GenBank/DDBJ whole genome shotgun (WGS) entry which is preliminary data.</text>
</comment>
<accession>A0A0F9B7B8</accession>
<sequence>MKIANTQKQSVTQMPNEQEAAAVETIYSGQKPQFQQSANKPKKTLAEHRKHPDASDL</sequence>